<dbReference type="HOGENOM" id="CLU_1658769_0_0_5"/>
<accession>A0A089P6K1</accession>
<gene>
    <name evidence="1" type="ORF">MOC_5918</name>
</gene>
<proteinExistence type="predicted"/>
<dbReference type="Proteomes" id="UP000029492">
    <property type="component" value="Chromosome"/>
</dbReference>
<dbReference type="eggNOG" id="ENOG5030VD8">
    <property type="taxonomic scope" value="Bacteria"/>
</dbReference>
<dbReference type="STRING" id="693986.MOC_5918"/>
<organism evidence="1 2">
    <name type="scientific">Methylobacterium oryzae CBMB20</name>
    <dbReference type="NCBI Taxonomy" id="693986"/>
    <lineage>
        <taxon>Bacteria</taxon>
        <taxon>Pseudomonadati</taxon>
        <taxon>Pseudomonadota</taxon>
        <taxon>Alphaproteobacteria</taxon>
        <taxon>Hyphomicrobiales</taxon>
        <taxon>Methylobacteriaceae</taxon>
        <taxon>Methylobacterium</taxon>
    </lineage>
</organism>
<sequence length="160" mass="16712">MTMEPRLPGRTTRLDQLGPGSCYLIAGPDGPDLALVVLRDGRREALLLNRRHEADGHLRIVSEIAPDADVLALQGAFLAPSGALADIAVGHAALAPAALHLGDGRAYLCGCDRDGRLAAFDVGSGRVSAMDPGDLPRASRWRVMVPEGNGVVTVYAAEPA</sequence>
<dbReference type="AlphaFoldDB" id="A0A089P6K1"/>
<reference evidence="1 2" key="1">
    <citation type="journal article" date="2014" name="PLoS ONE">
        <title>Genome Information of Methylobacterium oryzae, a Plant-Probiotic Methylotroph in the Phyllosphere.</title>
        <authorList>
            <person name="Kwak M.J."/>
            <person name="Jeong H."/>
            <person name="Madhaiyan M."/>
            <person name="Lee Y."/>
            <person name="Sa T.M."/>
            <person name="Oh T.K."/>
            <person name="Kim J.F."/>
        </authorList>
    </citation>
    <scope>NUCLEOTIDE SEQUENCE [LARGE SCALE GENOMIC DNA]</scope>
    <source>
        <strain evidence="1 2">CBMB20</strain>
    </source>
</reference>
<evidence type="ECO:0000313" key="2">
    <source>
        <dbReference type="Proteomes" id="UP000029492"/>
    </source>
</evidence>
<keyword evidence="2" id="KW-1185">Reference proteome</keyword>
<protein>
    <submittedName>
        <fullName evidence="1">Protein of unassigned function</fullName>
    </submittedName>
</protein>
<name>A0A089P6K1_9HYPH</name>
<dbReference type="RefSeq" id="WP_043760292.1">
    <property type="nucleotide sequence ID" value="NZ_CP003811.1"/>
</dbReference>
<dbReference type="KEGG" id="mor:MOC_5918"/>
<evidence type="ECO:0000313" key="1">
    <source>
        <dbReference type="EMBL" id="AIQ93673.1"/>
    </source>
</evidence>
<dbReference type="EMBL" id="CP003811">
    <property type="protein sequence ID" value="AIQ93673.1"/>
    <property type="molecule type" value="Genomic_DNA"/>
</dbReference>